<keyword evidence="4" id="KW-0479">Metal-binding</keyword>
<proteinExistence type="inferred from homology"/>
<name>A0ABP8YC43_9MICO</name>
<gene>
    <name evidence="7" type="ORF">GCM10023216_12290</name>
</gene>
<dbReference type="Gene3D" id="1.10.600.10">
    <property type="entry name" value="Farnesyl Diphosphate Synthase"/>
    <property type="match status" value="1"/>
</dbReference>
<dbReference type="PROSITE" id="PS00444">
    <property type="entry name" value="POLYPRENYL_SYNTHASE_2"/>
    <property type="match status" value="1"/>
</dbReference>
<evidence type="ECO:0000256" key="5">
    <source>
        <dbReference type="ARBA" id="ARBA00022842"/>
    </source>
</evidence>
<evidence type="ECO:0000256" key="2">
    <source>
        <dbReference type="ARBA" id="ARBA00006706"/>
    </source>
</evidence>
<evidence type="ECO:0000256" key="4">
    <source>
        <dbReference type="ARBA" id="ARBA00022723"/>
    </source>
</evidence>
<keyword evidence="8" id="KW-1185">Reference proteome</keyword>
<dbReference type="InterPro" id="IPR008949">
    <property type="entry name" value="Isoprenoid_synthase_dom_sf"/>
</dbReference>
<evidence type="ECO:0000256" key="3">
    <source>
        <dbReference type="ARBA" id="ARBA00022679"/>
    </source>
</evidence>
<sequence>MDGPHPPPDLSLWQALRTTTEGGKRVRPRLLTATYDALAGPCSPAPRDVVDRVADAVELLHVAFLAHDDVIDDDEYRRGRANVAGVYAARARSTGAAEDAAHDVGAAAGLLAGDLALAGAVRDVALCGADPVLTARLLDLMDEALHVTADGELRDVWADAHRGAGLEDVLLTAERKTAAYSFQLPMRLGAALAGRGDLDDRLVTIGRHLGVAFQVRDDVLGTFGDPASTGKPASTDLREGRCTVLVALARGTDVWPRLAPLVGRADATDADLDLARTLLEECGARSTAEDLAGRFEQAALRTATGIGLDAAVAAVLGHAAPTTSAGTAVQAA</sequence>
<keyword evidence="5" id="KW-0460">Magnesium</keyword>
<organism evidence="7 8">
    <name type="scientific">Isoptericola chiayiensis</name>
    <dbReference type="NCBI Taxonomy" id="579446"/>
    <lineage>
        <taxon>Bacteria</taxon>
        <taxon>Bacillati</taxon>
        <taxon>Actinomycetota</taxon>
        <taxon>Actinomycetes</taxon>
        <taxon>Micrococcales</taxon>
        <taxon>Promicromonosporaceae</taxon>
        <taxon>Isoptericola</taxon>
    </lineage>
</organism>
<comment type="cofactor">
    <cofactor evidence="1">
        <name>Mg(2+)</name>
        <dbReference type="ChEBI" id="CHEBI:18420"/>
    </cofactor>
</comment>
<keyword evidence="3 6" id="KW-0808">Transferase</keyword>
<accession>A0ABP8YC43</accession>
<dbReference type="PANTHER" id="PTHR12001:SF85">
    <property type="entry name" value="SHORT CHAIN ISOPRENYL DIPHOSPHATE SYNTHASE"/>
    <property type="match status" value="1"/>
</dbReference>
<dbReference type="SUPFAM" id="SSF48576">
    <property type="entry name" value="Terpenoid synthases"/>
    <property type="match status" value="1"/>
</dbReference>
<evidence type="ECO:0000256" key="1">
    <source>
        <dbReference type="ARBA" id="ARBA00001946"/>
    </source>
</evidence>
<dbReference type="RefSeq" id="WP_172151160.1">
    <property type="nucleotide sequence ID" value="NZ_BAABID010000006.1"/>
</dbReference>
<evidence type="ECO:0000313" key="7">
    <source>
        <dbReference type="EMBL" id="GAA4724020.1"/>
    </source>
</evidence>
<dbReference type="Pfam" id="PF00348">
    <property type="entry name" value="polyprenyl_synt"/>
    <property type="match status" value="1"/>
</dbReference>
<evidence type="ECO:0000313" key="8">
    <source>
        <dbReference type="Proteomes" id="UP001500956"/>
    </source>
</evidence>
<dbReference type="PANTHER" id="PTHR12001">
    <property type="entry name" value="GERANYLGERANYL PYROPHOSPHATE SYNTHASE"/>
    <property type="match status" value="1"/>
</dbReference>
<protein>
    <submittedName>
        <fullName evidence="7">Polyprenyl synthetase family protein</fullName>
    </submittedName>
</protein>
<dbReference type="CDD" id="cd00685">
    <property type="entry name" value="Trans_IPPS_HT"/>
    <property type="match status" value="1"/>
</dbReference>
<comment type="similarity">
    <text evidence="2 6">Belongs to the FPP/GGPP synthase family.</text>
</comment>
<dbReference type="SFLD" id="SFLDS00005">
    <property type="entry name" value="Isoprenoid_Synthase_Type_I"/>
    <property type="match status" value="1"/>
</dbReference>
<comment type="caution">
    <text evidence="7">The sequence shown here is derived from an EMBL/GenBank/DDBJ whole genome shotgun (WGS) entry which is preliminary data.</text>
</comment>
<dbReference type="InterPro" id="IPR033749">
    <property type="entry name" value="Polyprenyl_synt_CS"/>
</dbReference>
<dbReference type="Proteomes" id="UP001500956">
    <property type="component" value="Unassembled WGS sequence"/>
</dbReference>
<evidence type="ECO:0000256" key="6">
    <source>
        <dbReference type="RuleBase" id="RU004466"/>
    </source>
</evidence>
<reference evidence="8" key="1">
    <citation type="journal article" date="2019" name="Int. J. Syst. Evol. Microbiol.">
        <title>The Global Catalogue of Microorganisms (GCM) 10K type strain sequencing project: providing services to taxonomists for standard genome sequencing and annotation.</title>
        <authorList>
            <consortium name="The Broad Institute Genomics Platform"/>
            <consortium name="The Broad Institute Genome Sequencing Center for Infectious Disease"/>
            <person name="Wu L."/>
            <person name="Ma J."/>
        </authorList>
    </citation>
    <scope>NUCLEOTIDE SEQUENCE [LARGE SCALE GENOMIC DNA]</scope>
    <source>
        <strain evidence="8">JCM 18063</strain>
    </source>
</reference>
<dbReference type="InterPro" id="IPR000092">
    <property type="entry name" value="Polyprenyl_synt"/>
</dbReference>
<dbReference type="EMBL" id="BAABID010000006">
    <property type="protein sequence ID" value="GAA4724020.1"/>
    <property type="molecule type" value="Genomic_DNA"/>
</dbReference>